<sequence length="160" mass="18573">MYRDSLGYLYFSDRLGDTFRWRGENVSTAEVESVILKAYPDMTATVYGMPVPKNEGKAGMAALVVDLSKMTEDEEQTIVDRLYQEFTLNLPTYARPLFLRLCEKIEMTSTFKLRKVAMVAAGFDPTNTKDHLYFLDTNQKSYRRMDQALYKQIIEGFIRF</sequence>
<feature type="domain" description="AMP-binding enzyme C-terminal" evidence="3">
    <location>
        <begin position="30"/>
        <end position="112"/>
    </location>
</feature>
<protein>
    <submittedName>
        <fullName evidence="4">Solute carrier family 27 (Fatty acid transporter) member 1b</fullName>
    </submittedName>
</protein>
<evidence type="ECO:0000256" key="1">
    <source>
        <dbReference type="ARBA" id="ARBA00006432"/>
    </source>
</evidence>
<dbReference type="GO" id="GO:0005789">
    <property type="term" value="C:endoplasmic reticulum membrane"/>
    <property type="evidence" value="ECO:0007669"/>
    <property type="project" value="TreeGrafter"/>
</dbReference>
<dbReference type="GO" id="GO:0005324">
    <property type="term" value="F:long-chain fatty acid transmembrane transporter activity"/>
    <property type="evidence" value="ECO:0007669"/>
    <property type="project" value="TreeGrafter"/>
</dbReference>
<dbReference type="Proteomes" id="UP000316759">
    <property type="component" value="Unassembled WGS sequence"/>
</dbReference>
<evidence type="ECO:0000313" key="4">
    <source>
        <dbReference type="EMBL" id="TPP63567.1"/>
    </source>
</evidence>
<accession>A0A504YZF6</accession>
<evidence type="ECO:0000256" key="2">
    <source>
        <dbReference type="ARBA" id="ARBA00022598"/>
    </source>
</evidence>
<comment type="caution">
    <text evidence="4">The sequence shown here is derived from an EMBL/GenBank/DDBJ whole genome shotgun (WGS) entry which is preliminary data.</text>
</comment>
<dbReference type="EMBL" id="SUNJ01005528">
    <property type="protein sequence ID" value="TPP63567.1"/>
    <property type="molecule type" value="Genomic_DNA"/>
</dbReference>
<dbReference type="AlphaFoldDB" id="A0A504YZF6"/>
<evidence type="ECO:0000259" key="3">
    <source>
        <dbReference type="Pfam" id="PF13193"/>
    </source>
</evidence>
<dbReference type="GO" id="GO:0004467">
    <property type="term" value="F:long-chain fatty acid-CoA ligase activity"/>
    <property type="evidence" value="ECO:0007669"/>
    <property type="project" value="TreeGrafter"/>
</dbReference>
<dbReference type="Gene3D" id="3.30.300.30">
    <property type="match status" value="1"/>
</dbReference>
<keyword evidence="5" id="KW-1185">Reference proteome</keyword>
<dbReference type="PANTHER" id="PTHR43107">
    <property type="entry name" value="LONG-CHAIN FATTY ACID TRANSPORT PROTEIN"/>
    <property type="match status" value="1"/>
</dbReference>
<keyword evidence="2" id="KW-0436">Ligase</keyword>
<dbReference type="GO" id="GO:0005886">
    <property type="term" value="C:plasma membrane"/>
    <property type="evidence" value="ECO:0007669"/>
    <property type="project" value="TreeGrafter"/>
</dbReference>
<dbReference type="OrthoDB" id="288590at2759"/>
<organism evidence="4 5">
    <name type="scientific">Fasciola gigantica</name>
    <name type="common">Giant liver fluke</name>
    <dbReference type="NCBI Taxonomy" id="46835"/>
    <lineage>
        <taxon>Eukaryota</taxon>
        <taxon>Metazoa</taxon>
        <taxon>Spiralia</taxon>
        <taxon>Lophotrochozoa</taxon>
        <taxon>Platyhelminthes</taxon>
        <taxon>Trematoda</taxon>
        <taxon>Digenea</taxon>
        <taxon>Plagiorchiida</taxon>
        <taxon>Echinostomata</taxon>
        <taxon>Echinostomatoidea</taxon>
        <taxon>Fasciolidae</taxon>
        <taxon>Fasciola</taxon>
    </lineage>
</organism>
<dbReference type="SUPFAM" id="SSF56801">
    <property type="entry name" value="Acetyl-CoA synthetase-like"/>
    <property type="match status" value="1"/>
</dbReference>
<dbReference type="Pfam" id="PF13193">
    <property type="entry name" value="AMP-binding_C"/>
    <property type="match status" value="1"/>
</dbReference>
<gene>
    <name evidence="4" type="ORF">FGIG_02360</name>
</gene>
<dbReference type="PANTHER" id="PTHR43107:SF22">
    <property type="entry name" value="VERY LONG-CHAIN ACYL-COA SYNTHETASE"/>
    <property type="match status" value="1"/>
</dbReference>
<dbReference type="STRING" id="46835.A0A504YZF6"/>
<name>A0A504YZF6_FASGI</name>
<dbReference type="InterPro" id="IPR025110">
    <property type="entry name" value="AMP-bd_C"/>
</dbReference>
<dbReference type="InterPro" id="IPR045851">
    <property type="entry name" value="AMP-bd_C_sf"/>
</dbReference>
<dbReference type="GO" id="GO:0044539">
    <property type="term" value="P:long-chain fatty acid import into cell"/>
    <property type="evidence" value="ECO:0007669"/>
    <property type="project" value="TreeGrafter"/>
</dbReference>
<proteinExistence type="inferred from homology"/>
<reference evidence="4 5" key="1">
    <citation type="submission" date="2019-04" db="EMBL/GenBank/DDBJ databases">
        <title>Annotation for the trematode Fasciola gigantica.</title>
        <authorList>
            <person name="Choi Y.-J."/>
        </authorList>
    </citation>
    <scope>NUCLEOTIDE SEQUENCE [LARGE SCALE GENOMIC DNA]</scope>
    <source>
        <strain evidence="4">Uganda_cow_1</strain>
    </source>
</reference>
<comment type="similarity">
    <text evidence="1">Belongs to the ATP-dependent AMP-binding enzyme family.</text>
</comment>
<evidence type="ECO:0000313" key="5">
    <source>
        <dbReference type="Proteomes" id="UP000316759"/>
    </source>
</evidence>